<keyword evidence="3 7" id="KW-0489">Methyltransferase</keyword>
<dbReference type="InterPro" id="IPR050714">
    <property type="entry name" value="Cobalamin_biosynth_MTase"/>
</dbReference>
<dbReference type="CDD" id="cd11644">
    <property type="entry name" value="Precorrin-6Y-MT"/>
    <property type="match status" value="1"/>
</dbReference>
<evidence type="ECO:0000256" key="1">
    <source>
        <dbReference type="ARBA" id="ARBA00004953"/>
    </source>
</evidence>
<dbReference type="SUPFAM" id="SSF53790">
    <property type="entry name" value="Tetrapyrrole methylase"/>
    <property type="match status" value="1"/>
</dbReference>
<comment type="caution">
    <text evidence="7">The sequence shown here is derived from an EMBL/GenBank/DDBJ whole genome shotgun (WGS) entry which is preliminary data.</text>
</comment>
<dbReference type="InterPro" id="IPR035996">
    <property type="entry name" value="4pyrrol_Methylase_sf"/>
</dbReference>
<dbReference type="NCBIfam" id="NF004461">
    <property type="entry name" value="PRK05787.2-4"/>
    <property type="match status" value="1"/>
</dbReference>
<feature type="domain" description="Tetrapyrrole methylase" evidence="6">
    <location>
        <begin position="3"/>
        <end position="176"/>
    </location>
</feature>
<dbReference type="InterPro" id="IPR000878">
    <property type="entry name" value="4pyrrol_Mease"/>
</dbReference>
<evidence type="ECO:0000259" key="6">
    <source>
        <dbReference type="Pfam" id="PF00590"/>
    </source>
</evidence>
<dbReference type="UniPathway" id="UPA00148"/>
<gene>
    <name evidence="7" type="ORF">ASZ90_014914</name>
</gene>
<comment type="pathway">
    <text evidence="1">Cofactor biosynthesis; adenosylcobalamin biosynthesis.</text>
</comment>
<evidence type="ECO:0000256" key="4">
    <source>
        <dbReference type="ARBA" id="ARBA00022679"/>
    </source>
</evidence>
<dbReference type="EMBL" id="LNQE01001557">
    <property type="protein sequence ID" value="KUG15423.1"/>
    <property type="molecule type" value="Genomic_DNA"/>
</dbReference>
<reference evidence="7" key="1">
    <citation type="journal article" date="2015" name="Proc. Natl. Acad. Sci. U.S.A.">
        <title>Networks of energetic and metabolic interactions define dynamics in microbial communities.</title>
        <authorList>
            <person name="Embree M."/>
            <person name="Liu J.K."/>
            <person name="Al-Bassam M.M."/>
            <person name="Zengler K."/>
        </authorList>
    </citation>
    <scope>NUCLEOTIDE SEQUENCE</scope>
</reference>
<dbReference type="PANTHER" id="PTHR43182">
    <property type="entry name" value="COBALT-PRECORRIN-6B C(15)-METHYLTRANSFERASE (DECARBOXYLATING)"/>
    <property type="match status" value="1"/>
</dbReference>
<evidence type="ECO:0000256" key="3">
    <source>
        <dbReference type="ARBA" id="ARBA00022603"/>
    </source>
</evidence>
<dbReference type="InterPro" id="IPR012818">
    <property type="entry name" value="CbiE"/>
</dbReference>
<dbReference type="PANTHER" id="PTHR43182:SF1">
    <property type="entry name" value="COBALT-PRECORRIN-7 C(5)-METHYLTRANSFERASE"/>
    <property type="match status" value="1"/>
</dbReference>
<dbReference type="NCBIfam" id="TIGR02467">
    <property type="entry name" value="CbiE"/>
    <property type="match status" value="1"/>
</dbReference>
<evidence type="ECO:0000256" key="5">
    <source>
        <dbReference type="ARBA" id="ARBA00022691"/>
    </source>
</evidence>
<keyword evidence="5" id="KW-0949">S-adenosyl-L-methionine</keyword>
<dbReference type="Gene3D" id="3.30.950.10">
    <property type="entry name" value="Methyltransferase, Cobalt-precorrin-4 Transmethylase, Domain 2"/>
    <property type="match status" value="1"/>
</dbReference>
<dbReference type="Gene3D" id="3.40.1010.10">
    <property type="entry name" value="Cobalt-precorrin-4 Transmethylase, Domain 1"/>
    <property type="match status" value="1"/>
</dbReference>
<keyword evidence="2" id="KW-0169">Cobalamin biosynthesis</keyword>
<dbReference type="GO" id="GO:0032259">
    <property type="term" value="P:methylation"/>
    <property type="evidence" value="ECO:0007669"/>
    <property type="project" value="UniProtKB-KW"/>
</dbReference>
<dbReference type="InterPro" id="IPR014777">
    <property type="entry name" value="4pyrrole_Mease_sub1"/>
</dbReference>
<name>A0A0W8F3J0_9ZZZZ</name>
<proteinExistence type="predicted"/>
<dbReference type="AlphaFoldDB" id="A0A0W8F3J0"/>
<dbReference type="InterPro" id="IPR014776">
    <property type="entry name" value="4pyrrole_Mease_sub2"/>
</dbReference>
<accession>A0A0W8F3J0</accession>
<protein>
    <submittedName>
        <fullName evidence="7">Cobalt-precorrin-6y c5-methyltransferase</fullName>
    </submittedName>
</protein>
<sequence length="193" mass="20271">MMIVGTGCGPGLLTEEAIRAVSGATLLMGSRRALDLVSRFIPEGCEVRVISSFTSLSVPDHAVVLSTGDPQLAGLGFLGGEIIPGISSLQLAASRLHIPLETVVVIDAHGRDHGIAAAAIASELERGRRVFVIADPAFAISDLCTQLAGCDQDLALALCEDLGYPEERISRGTIADPPVPRSRLFVVFLGRFP</sequence>
<dbReference type="GO" id="GO:0008276">
    <property type="term" value="F:protein methyltransferase activity"/>
    <property type="evidence" value="ECO:0007669"/>
    <property type="project" value="InterPro"/>
</dbReference>
<evidence type="ECO:0000256" key="2">
    <source>
        <dbReference type="ARBA" id="ARBA00022573"/>
    </source>
</evidence>
<evidence type="ECO:0000313" key="7">
    <source>
        <dbReference type="EMBL" id="KUG15423.1"/>
    </source>
</evidence>
<dbReference type="GO" id="GO:0009236">
    <property type="term" value="P:cobalamin biosynthetic process"/>
    <property type="evidence" value="ECO:0007669"/>
    <property type="project" value="UniProtKB-UniPathway"/>
</dbReference>
<keyword evidence="4 7" id="KW-0808">Transferase</keyword>
<dbReference type="Pfam" id="PF00590">
    <property type="entry name" value="TP_methylase"/>
    <property type="match status" value="1"/>
</dbReference>
<organism evidence="7">
    <name type="scientific">hydrocarbon metagenome</name>
    <dbReference type="NCBI Taxonomy" id="938273"/>
    <lineage>
        <taxon>unclassified sequences</taxon>
        <taxon>metagenomes</taxon>
        <taxon>ecological metagenomes</taxon>
    </lineage>
</organism>